<name>A0ABR0E3C3_ZASCE</name>
<proteinExistence type="inferred from homology"/>
<keyword evidence="5" id="KW-0963">Cytoplasm</keyword>
<evidence type="ECO:0000256" key="4">
    <source>
        <dbReference type="ARBA" id="ARBA00017063"/>
    </source>
</evidence>
<sequence>MAIQNQPHISKREYIRWPPAEGYENTQTLVVTSAGGRFVDIRPRIYDKDTAARLPRGIQSSEGTEWAFAGLSSSKVITDDKGDSVTHCTWEHLIDTRTVKPELVTDEGDMYPMANGRSLEKGKMVNPYKPAAGEQEYEEGWVDIPVVSQRKDGKLETAVVQLQEDHVGARGMIVRVGQIVQGILRVREDYALERWIWSEKGGWKRELRDGSLFLPTGVVMDLGTIELGDDVNYHDFPWKVVELGITG</sequence>
<evidence type="ECO:0000313" key="8">
    <source>
        <dbReference type="Proteomes" id="UP001305779"/>
    </source>
</evidence>
<dbReference type="Gene3D" id="2.40.128.320">
    <property type="entry name" value="Protein HRI1, N-terminal domain"/>
    <property type="match status" value="1"/>
</dbReference>
<dbReference type="Pfam" id="PF16815">
    <property type="entry name" value="HRI1"/>
    <property type="match status" value="1"/>
</dbReference>
<reference evidence="7 8" key="1">
    <citation type="journal article" date="2023" name="G3 (Bethesda)">
        <title>A chromosome-level genome assembly of Zasmidium syzygii isolated from banana leaves.</title>
        <authorList>
            <person name="van Westerhoven A.C."/>
            <person name="Mehrabi R."/>
            <person name="Talebi R."/>
            <person name="Steentjes M.B.F."/>
            <person name="Corcolon B."/>
            <person name="Chong P.A."/>
            <person name="Kema G.H.J."/>
            <person name="Seidl M.F."/>
        </authorList>
    </citation>
    <scope>NUCLEOTIDE SEQUENCE [LARGE SCALE GENOMIC DNA]</scope>
    <source>
        <strain evidence="7 8">P124</strain>
    </source>
</reference>
<gene>
    <name evidence="7" type="ORF">PRZ48_012881</name>
</gene>
<evidence type="ECO:0000256" key="1">
    <source>
        <dbReference type="ARBA" id="ARBA00004123"/>
    </source>
</evidence>
<dbReference type="EMBL" id="JAXOVC010000011">
    <property type="protein sequence ID" value="KAK4495613.1"/>
    <property type="molecule type" value="Genomic_DNA"/>
</dbReference>
<evidence type="ECO:0000256" key="2">
    <source>
        <dbReference type="ARBA" id="ARBA00004496"/>
    </source>
</evidence>
<accession>A0ABR0E3C3</accession>
<comment type="similarity">
    <text evidence="3">Belongs to the HRI1 family.</text>
</comment>
<evidence type="ECO:0000256" key="3">
    <source>
        <dbReference type="ARBA" id="ARBA00005229"/>
    </source>
</evidence>
<keyword evidence="8" id="KW-1185">Reference proteome</keyword>
<evidence type="ECO:0000256" key="6">
    <source>
        <dbReference type="ARBA" id="ARBA00023242"/>
    </source>
</evidence>
<protein>
    <recommendedName>
        <fullName evidence="4">Protein HRI1</fullName>
    </recommendedName>
</protein>
<dbReference type="CDD" id="cd11693">
    <property type="entry name" value="HRI1_C_like"/>
    <property type="match status" value="1"/>
</dbReference>
<dbReference type="Proteomes" id="UP001305779">
    <property type="component" value="Unassembled WGS sequence"/>
</dbReference>
<dbReference type="CDD" id="cd11692">
    <property type="entry name" value="HRI1_N_like"/>
    <property type="match status" value="1"/>
</dbReference>
<evidence type="ECO:0000313" key="7">
    <source>
        <dbReference type="EMBL" id="KAK4495613.1"/>
    </source>
</evidence>
<keyword evidence="6" id="KW-0539">Nucleus</keyword>
<dbReference type="InterPro" id="IPR043047">
    <property type="entry name" value="Hri1_N_sf"/>
</dbReference>
<dbReference type="InterPro" id="IPR031818">
    <property type="entry name" value="Hri1"/>
</dbReference>
<comment type="caution">
    <text evidence="7">The sequence shown here is derived from an EMBL/GenBank/DDBJ whole genome shotgun (WGS) entry which is preliminary data.</text>
</comment>
<comment type="subcellular location">
    <subcellularLocation>
        <location evidence="2">Cytoplasm</location>
    </subcellularLocation>
    <subcellularLocation>
        <location evidence="1">Nucleus</location>
    </subcellularLocation>
</comment>
<dbReference type="InterPro" id="IPR038744">
    <property type="entry name" value="Hri1_N"/>
</dbReference>
<organism evidence="7 8">
    <name type="scientific">Zasmidium cellare</name>
    <name type="common">Wine cellar mold</name>
    <name type="synonym">Racodium cellare</name>
    <dbReference type="NCBI Taxonomy" id="395010"/>
    <lineage>
        <taxon>Eukaryota</taxon>
        <taxon>Fungi</taxon>
        <taxon>Dikarya</taxon>
        <taxon>Ascomycota</taxon>
        <taxon>Pezizomycotina</taxon>
        <taxon>Dothideomycetes</taxon>
        <taxon>Dothideomycetidae</taxon>
        <taxon>Mycosphaerellales</taxon>
        <taxon>Mycosphaerellaceae</taxon>
        <taxon>Zasmidium</taxon>
    </lineage>
</organism>
<evidence type="ECO:0000256" key="5">
    <source>
        <dbReference type="ARBA" id="ARBA00022490"/>
    </source>
</evidence>